<dbReference type="eggNOG" id="COG0454">
    <property type="taxonomic scope" value="Bacteria"/>
</dbReference>
<dbReference type="STRING" id="76947.GCA_002080435_04253"/>
<dbReference type="OrthoDB" id="4966223at2"/>
<accession>A0A086P829</accession>
<protein>
    <submittedName>
        <fullName evidence="2">GCN5-related N-acetyltransferase</fullName>
    </submittedName>
</protein>
<dbReference type="SUPFAM" id="SSF55729">
    <property type="entry name" value="Acyl-CoA N-acyltransferases (Nat)"/>
    <property type="match status" value="1"/>
</dbReference>
<dbReference type="CDD" id="cd04301">
    <property type="entry name" value="NAT_SF"/>
    <property type="match status" value="1"/>
</dbReference>
<dbReference type="InterPro" id="IPR000182">
    <property type="entry name" value="GNAT_dom"/>
</dbReference>
<comment type="caution">
    <text evidence="2">The sequence shown here is derived from an EMBL/GenBank/DDBJ whole genome shotgun (WGS) entry which is preliminary data.</text>
</comment>
<dbReference type="InterPro" id="IPR016181">
    <property type="entry name" value="Acyl_CoA_acyltransferase"/>
</dbReference>
<dbReference type="RefSeq" id="WP_037466918.1">
    <property type="nucleotide sequence ID" value="NZ_BCZD01000033.1"/>
</dbReference>
<name>A0A086P829_SPHHM</name>
<evidence type="ECO:0000313" key="2">
    <source>
        <dbReference type="EMBL" id="KFG89547.1"/>
    </source>
</evidence>
<sequence>MRGADPEIVAIWIKGWTTARETAPPVPDHGGFRVDVGWPQQKARYVFAALSPAIGELARAINEPWIFLKACAPPDAMQAMLPSQWIIQRPGHMMTCAGPMAGDSALPGGYVFDVTKGAISGVRAFDPAGNEATIGRVVVVDGFAIYDRIETRPEHRGRGLARAVMMKLEAIGREKGAVRGVLVATPDGRALYEGLGWELHSPYTTAVIPEV</sequence>
<evidence type="ECO:0000259" key="1">
    <source>
        <dbReference type="PROSITE" id="PS51186"/>
    </source>
</evidence>
<proteinExistence type="predicted"/>
<evidence type="ECO:0000313" key="3">
    <source>
        <dbReference type="Proteomes" id="UP000024284"/>
    </source>
</evidence>
<dbReference type="Proteomes" id="UP000024284">
    <property type="component" value="Unassembled WGS sequence"/>
</dbReference>
<dbReference type="PATRIC" id="fig|1219045.3.peg.2699"/>
<dbReference type="Pfam" id="PF00583">
    <property type="entry name" value="Acetyltransf_1"/>
    <property type="match status" value="1"/>
</dbReference>
<dbReference type="PROSITE" id="PS51186">
    <property type="entry name" value="GNAT"/>
    <property type="match status" value="1"/>
</dbReference>
<gene>
    <name evidence="2" type="ORF">BV98_002665</name>
</gene>
<dbReference type="GO" id="GO:0016747">
    <property type="term" value="F:acyltransferase activity, transferring groups other than amino-acyl groups"/>
    <property type="evidence" value="ECO:0007669"/>
    <property type="project" value="InterPro"/>
</dbReference>
<feature type="domain" description="N-acetyltransferase" evidence="1">
    <location>
        <begin position="52"/>
        <end position="211"/>
    </location>
</feature>
<dbReference type="AlphaFoldDB" id="A0A086P829"/>
<dbReference type="EMBL" id="JFZA02000024">
    <property type="protein sequence ID" value="KFG89547.1"/>
    <property type="molecule type" value="Genomic_DNA"/>
</dbReference>
<keyword evidence="3" id="KW-1185">Reference proteome</keyword>
<dbReference type="Gene3D" id="3.40.630.30">
    <property type="match status" value="1"/>
</dbReference>
<reference evidence="2" key="1">
    <citation type="submission" date="2014-08" db="EMBL/GenBank/DDBJ databases">
        <title>Draft genome sequences of Sphingobium herbicidovorans.</title>
        <authorList>
            <person name="Gan H.M."/>
            <person name="Gan H.Y."/>
            <person name="Savka M.A."/>
        </authorList>
    </citation>
    <scope>NUCLEOTIDE SEQUENCE [LARGE SCALE GENOMIC DNA]</scope>
    <source>
        <strain evidence="2">NBRC 16415</strain>
    </source>
</reference>
<organism evidence="2 3">
    <name type="scientific">Sphingobium herbicidovorans (strain ATCC 700291 / DSM 11019 / CCUG 56400 / KCTC 2939 / LMG 18315 / NBRC 16415 / MH)</name>
    <name type="common">Sphingomonas herbicidovorans</name>
    <dbReference type="NCBI Taxonomy" id="1219045"/>
    <lineage>
        <taxon>Bacteria</taxon>
        <taxon>Pseudomonadati</taxon>
        <taxon>Pseudomonadota</taxon>
        <taxon>Alphaproteobacteria</taxon>
        <taxon>Sphingomonadales</taxon>
        <taxon>Sphingomonadaceae</taxon>
        <taxon>Sphingobium</taxon>
    </lineage>
</organism>